<dbReference type="Gramene" id="TuG1812G0300002423.01.T01">
    <property type="protein sequence ID" value="TuG1812G0300002423.01.T01"/>
    <property type="gene ID" value="TuG1812G0300002423.01"/>
</dbReference>
<feature type="region of interest" description="Disordered" evidence="1">
    <location>
        <begin position="58"/>
        <end position="101"/>
    </location>
</feature>
<reference evidence="3" key="1">
    <citation type="journal article" date="2013" name="Nature">
        <title>Draft genome of the wheat A-genome progenitor Triticum urartu.</title>
        <authorList>
            <person name="Ling H.Q."/>
            <person name="Zhao S."/>
            <person name="Liu D."/>
            <person name="Wang J."/>
            <person name="Sun H."/>
            <person name="Zhang C."/>
            <person name="Fan H."/>
            <person name="Li D."/>
            <person name="Dong L."/>
            <person name="Tao Y."/>
            <person name="Gao C."/>
            <person name="Wu H."/>
            <person name="Li Y."/>
            <person name="Cui Y."/>
            <person name="Guo X."/>
            <person name="Zheng S."/>
            <person name="Wang B."/>
            <person name="Yu K."/>
            <person name="Liang Q."/>
            <person name="Yang W."/>
            <person name="Lou X."/>
            <person name="Chen J."/>
            <person name="Feng M."/>
            <person name="Jian J."/>
            <person name="Zhang X."/>
            <person name="Luo G."/>
            <person name="Jiang Y."/>
            <person name="Liu J."/>
            <person name="Wang Z."/>
            <person name="Sha Y."/>
            <person name="Zhang B."/>
            <person name="Wu H."/>
            <person name="Tang D."/>
            <person name="Shen Q."/>
            <person name="Xue P."/>
            <person name="Zou S."/>
            <person name="Wang X."/>
            <person name="Liu X."/>
            <person name="Wang F."/>
            <person name="Yang Y."/>
            <person name="An X."/>
            <person name="Dong Z."/>
            <person name="Zhang K."/>
            <person name="Zhang X."/>
            <person name="Luo M.C."/>
            <person name="Dvorak J."/>
            <person name="Tong Y."/>
            <person name="Wang J."/>
            <person name="Yang H."/>
            <person name="Li Z."/>
            <person name="Wang D."/>
            <person name="Zhang A."/>
            <person name="Wang J."/>
        </authorList>
    </citation>
    <scope>NUCLEOTIDE SEQUENCE</scope>
    <source>
        <strain evidence="3">cv. G1812</strain>
    </source>
</reference>
<evidence type="ECO:0000313" key="2">
    <source>
        <dbReference type="EnsemblPlants" id="TuG1812G0300002423.01.T01"/>
    </source>
</evidence>
<accession>A0A8R7TW01</accession>
<dbReference type="EnsemblPlants" id="TuG1812G0300002423.01.T01">
    <property type="protein sequence ID" value="TuG1812G0300002423.01.T01"/>
    <property type="gene ID" value="TuG1812G0300002423.01"/>
</dbReference>
<organism evidence="2 3">
    <name type="scientific">Triticum urartu</name>
    <name type="common">Red wild einkorn</name>
    <name type="synonym">Crithodium urartu</name>
    <dbReference type="NCBI Taxonomy" id="4572"/>
    <lineage>
        <taxon>Eukaryota</taxon>
        <taxon>Viridiplantae</taxon>
        <taxon>Streptophyta</taxon>
        <taxon>Embryophyta</taxon>
        <taxon>Tracheophyta</taxon>
        <taxon>Spermatophyta</taxon>
        <taxon>Magnoliopsida</taxon>
        <taxon>Liliopsida</taxon>
        <taxon>Poales</taxon>
        <taxon>Poaceae</taxon>
        <taxon>BOP clade</taxon>
        <taxon>Pooideae</taxon>
        <taxon>Triticodae</taxon>
        <taxon>Triticeae</taxon>
        <taxon>Triticinae</taxon>
        <taxon>Triticum</taxon>
    </lineage>
</organism>
<evidence type="ECO:0000256" key="1">
    <source>
        <dbReference type="SAM" id="MobiDB-lite"/>
    </source>
</evidence>
<proteinExistence type="predicted"/>
<protein>
    <submittedName>
        <fullName evidence="2">Uncharacterized protein</fullName>
    </submittedName>
</protein>
<reference evidence="2" key="3">
    <citation type="submission" date="2022-06" db="UniProtKB">
        <authorList>
            <consortium name="EnsemblPlants"/>
        </authorList>
    </citation>
    <scope>IDENTIFICATION</scope>
</reference>
<keyword evidence="3" id="KW-1185">Reference proteome</keyword>
<name>A0A8R7TW01_TRIUA</name>
<feature type="compositionally biased region" description="Polar residues" evidence="1">
    <location>
        <begin position="82"/>
        <end position="101"/>
    </location>
</feature>
<evidence type="ECO:0000313" key="3">
    <source>
        <dbReference type="Proteomes" id="UP000015106"/>
    </source>
</evidence>
<sequence length="137" mass="13725">MVSSKGVTLPAHGTLSRGARPEVYLLIHPGASGLTFLVDSADLVGESGLLPANLLCPEETPRWPTTTAQEESAVGGADRRTSMSAGGSGCSTSAVTSVSGNLSTGCRRNSSPLCSSSADIIALPSATIDSPPTVLVG</sequence>
<dbReference type="AlphaFoldDB" id="A0A8R7TW01"/>
<dbReference type="Proteomes" id="UP000015106">
    <property type="component" value="Chromosome 3"/>
</dbReference>
<reference evidence="2" key="2">
    <citation type="submission" date="2018-03" db="EMBL/GenBank/DDBJ databases">
        <title>The Triticum urartu genome reveals the dynamic nature of wheat genome evolution.</title>
        <authorList>
            <person name="Ling H."/>
            <person name="Ma B."/>
            <person name="Shi X."/>
            <person name="Liu H."/>
            <person name="Dong L."/>
            <person name="Sun H."/>
            <person name="Cao Y."/>
            <person name="Gao Q."/>
            <person name="Zheng S."/>
            <person name="Li Y."/>
            <person name="Yu Y."/>
            <person name="Du H."/>
            <person name="Qi M."/>
            <person name="Li Y."/>
            <person name="Yu H."/>
            <person name="Cui Y."/>
            <person name="Wang N."/>
            <person name="Chen C."/>
            <person name="Wu H."/>
            <person name="Zhao Y."/>
            <person name="Zhang J."/>
            <person name="Li Y."/>
            <person name="Zhou W."/>
            <person name="Zhang B."/>
            <person name="Hu W."/>
            <person name="Eijk M."/>
            <person name="Tang J."/>
            <person name="Witsenboer H."/>
            <person name="Zhao S."/>
            <person name="Li Z."/>
            <person name="Zhang A."/>
            <person name="Wang D."/>
            <person name="Liang C."/>
        </authorList>
    </citation>
    <scope>NUCLEOTIDE SEQUENCE [LARGE SCALE GENOMIC DNA]</scope>
    <source>
        <strain evidence="2">cv. G1812</strain>
    </source>
</reference>